<evidence type="ECO:0000313" key="12">
    <source>
        <dbReference type="Proteomes" id="UP001151582"/>
    </source>
</evidence>
<dbReference type="GO" id="GO:0004525">
    <property type="term" value="F:ribonuclease III activity"/>
    <property type="evidence" value="ECO:0007669"/>
    <property type="project" value="InterPro"/>
</dbReference>
<dbReference type="PROSITE" id="PS50137">
    <property type="entry name" value="DS_RBD"/>
    <property type="match status" value="1"/>
</dbReference>
<evidence type="ECO:0000259" key="9">
    <source>
        <dbReference type="PROSITE" id="PS50137"/>
    </source>
</evidence>
<keyword evidence="4" id="KW-0496">Mitochondrion</keyword>
<dbReference type="InterPro" id="IPR014720">
    <property type="entry name" value="dsRBD_dom"/>
</dbReference>
<dbReference type="GO" id="GO:0006396">
    <property type="term" value="P:RNA processing"/>
    <property type="evidence" value="ECO:0007669"/>
    <property type="project" value="InterPro"/>
</dbReference>
<evidence type="ECO:0000256" key="1">
    <source>
        <dbReference type="ARBA" id="ARBA00004173"/>
    </source>
</evidence>
<comment type="subcellular location">
    <subcellularLocation>
        <location evidence="1">Mitochondrion</location>
    </subcellularLocation>
</comment>
<comment type="similarity">
    <text evidence="6">Belongs to the ribonuclease III family. Mitochondrion-specific ribosomal protein mL44 subfamily.</text>
</comment>
<dbReference type="PROSITE" id="PS50142">
    <property type="entry name" value="RNASE_3_2"/>
    <property type="match status" value="1"/>
</dbReference>
<gene>
    <name evidence="11" type="primary">mrpl3</name>
    <name evidence="11" type="ORF">H4R34_000030</name>
</gene>
<keyword evidence="3 11" id="KW-0689">Ribosomal protein</keyword>
<dbReference type="InterPro" id="IPR044443">
    <property type="entry name" value="Ribosomal_mL44_DSRM_fung"/>
</dbReference>
<dbReference type="CDD" id="cd19873">
    <property type="entry name" value="DSRM_MRPL3_like"/>
    <property type="match status" value="1"/>
</dbReference>
<evidence type="ECO:0000256" key="8">
    <source>
        <dbReference type="PROSITE-ProRule" id="PRU00266"/>
    </source>
</evidence>
<protein>
    <recommendedName>
        <fullName evidence="7">Large ribosomal subunit protein mL44</fullName>
    </recommendedName>
</protein>
<feature type="domain" description="DRBM" evidence="9">
    <location>
        <begin position="232"/>
        <end position="302"/>
    </location>
</feature>
<keyword evidence="12" id="KW-1185">Reference proteome</keyword>
<dbReference type="Pfam" id="PF22892">
    <property type="entry name" value="DSRM_MRPL44"/>
    <property type="match status" value="1"/>
</dbReference>
<dbReference type="SMART" id="SM00535">
    <property type="entry name" value="RIBOc"/>
    <property type="match status" value="1"/>
</dbReference>
<proteinExistence type="inferred from homology"/>
<dbReference type="Gene3D" id="1.10.1520.10">
    <property type="entry name" value="Ribonuclease III domain"/>
    <property type="match status" value="2"/>
</dbReference>
<dbReference type="GO" id="GO:0003735">
    <property type="term" value="F:structural constituent of ribosome"/>
    <property type="evidence" value="ECO:0007669"/>
    <property type="project" value="TreeGrafter"/>
</dbReference>
<dbReference type="PANTHER" id="PTHR11207">
    <property type="entry name" value="RIBONUCLEASE III"/>
    <property type="match status" value="1"/>
</dbReference>
<dbReference type="Proteomes" id="UP001151582">
    <property type="component" value="Unassembled WGS sequence"/>
</dbReference>
<dbReference type="Gene3D" id="3.30.160.20">
    <property type="match status" value="1"/>
</dbReference>
<dbReference type="EMBL" id="JANBQB010000001">
    <property type="protein sequence ID" value="KAJ1985376.1"/>
    <property type="molecule type" value="Genomic_DNA"/>
</dbReference>
<comment type="caution">
    <text evidence="11">The sequence shown here is derived from an EMBL/GenBank/DDBJ whole genome shotgun (WGS) entry which is preliminary data.</text>
</comment>
<sequence>MHLARTVRPARNLAGLILPRALPTPRVSMRLSDSIATRAFHALTVARQATEVDSSVGAAEELEEATKGPLTADGKLSPALYAFNARLGFKFSDPEILIQALTHPSHKYGKTDNNSRYAWLGQKIVGLYASEFFYTKYPNLVPSTLQNLLDIHFSTYALGAIGKELGVGFVFRWRPPHGRESTGGLTWSLGTVMEALIGALYEDQGPAAAKRFIHAFLLSRSFELEAAMELEQPKMRLVALTRKKNMEYPVARLLKETGRLTHSPVYIVGMFSGSRKIGEGFGSSLQMAEIRACKDALIRYYMNERKDFKIPSDLEQLNEDDVSFFRTEVEEPTPTTA</sequence>
<dbReference type="InterPro" id="IPR044444">
    <property type="entry name" value="Ribosomal_mL44_DSRM_metazoa"/>
</dbReference>
<evidence type="ECO:0000256" key="7">
    <source>
        <dbReference type="ARBA" id="ARBA00035187"/>
    </source>
</evidence>
<reference evidence="11" key="1">
    <citation type="submission" date="2022-07" db="EMBL/GenBank/DDBJ databases">
        <title>Phylogenomic reconstructions and comparative analyses of Kickxellomycotina fungi.</title>
        <authorList>
            <person name="Reynolds N.K."/>
            <person name="Stajich J.E."/>
            <person name="Barry K."/>
            <person name="Grigoriev I.V."/>
            <person name="Crous P."/>
            <person name="Smith M.E."/>
        </authorList>
    </citation>
    <scope>NUCLEOTIDE SEQUENCE</scope>
    <source>
        <strain evidence="11">RSA 567</strain>
    </source>
</reference>
<name>A0A9W8BB55_9FUNG</name>
<dbReference type="Pfam" id="PF14622">
    <property type="entry name" value="Ribonucleas_3_3"/>
    <property type="match status" value="1"/>
</dbReference>
<dbReference type="GO" id="GO:0005840">
    <property type="term" value="C:ribosome"/>
    <property type="evidence" value="ECO:0007669"/>
    <property type="project" value="UniProtKB-KW"/>
</dbReference>
<dbReference type="GO" id="GO:0003725">
    <property type="term" value="F:double-stranded RNA binding"/>
    <property type="evidence" value="ECO:0007669"/>
    <property type="project" value="InterPro"/>
</dbReference>
<dbReference type="OrthoDB" id="67027at2759"/>
<dbReference type="PANTHER" id="PTHR11207:SF32">
    <property type="entry name" value="LARGE RIBOSOMAL SUBUNIT PROTEIN ML44"/>
    <property type="match status" value="1"/>
</dbReference>
<keyword evidence="2 8" id="KW-0694">RNA-binding</keyword>
<dbReference type="GO" id="GO:0005739">
    <property type="term" value="C:mitochondrion"/>
    <property type="evidence" value="ECO:0007669"/>
    <property type="project" value="TreeGrafter"/>
</dbReference>
<keyword evidence="5" id="KW-0687">Ribonucleoprotein</keyword>
<evidence type="ECO:0000256" key="6">
    <source>
        <dbReference type="ARBA" id="ARBA00024034"/>
    </source>
</evidence>
<dbReference type="AlphaFoldDB" id="A0A9W8BB55"/>
<dbReference type="InterPro" id="IPR000999">
    <property type="entry name" value="RNase_III_dom"/>
</dbReference>
<evidence type="ECO:0000259" key="10">
    <source>
        <dbReference type="PROSITE" id="PS50142"/>
    </source>
</evidence>
<dbReference type="SMART" id="SM00358">
    <property type="entry name" value="DSRM"/>
    <property type="match status" value="1"/>
</dbReference>
<evidence type="ECO:0000256" key="3">
    <source>
        <dbReference type="ARBA" id="ARBA00022980"/>
    </source>
</evidence>
<dbReference type="CDD" id="cd00593">
    <property type="entry name" value="RIBOc"/>
    <property type="match status" value="1"/>
</dbReference>
<dbReference type="SUPFAM" id="SSF69065">
    <property type="entry name" value="RNase III domain-like"/>
    <property type="match status" value="1"/>
</dbReference>
<evidence type="ECO:0000256" key="4">
    <source>
        <dbReference type="ARBA" id="ARBA00023128"/>
    </source>
</evidence>
<evidence type="ECO:0000256" key="2">
    <source>
        <dbReference type="ARBA" id="ARBA00022884"/>
    </source>
</evidence>
<feature type="domain" description="RNase III" evidence="10">
    <location>
        <begin position="80"/>
        <end position="205"/>
    </location>
</feature>
<organism evidence="11 12">
    <name type="scientific">Dimargaris verticillata</name>
    <dbReference type="NCBI Taxonomy" id="2761393"/>
    <lineage>
        <taxon>Eukaryota</taxon>
        <taxon>Fungi</taxon>
        <taxon>Fungi incertae sedis</taxon>
        <taxon>Zoopagomycota</taxon>
        <taxon>Kickxellomycotina</taxon>
        <taxon>Dimargaritomycetes</taxon>
        <taxon>Dimargaritales</taxon>
        <taxon>Dimargaritaceae</taxon>
        <taxon>Dimargaris</taxon>
    </lineage>
</organism>
<evidence type="ECO:0000256" key="5">
    <source>
        <dbReference type="ARBA" id="ARBA00023274"/>
    </source>
</evidence>
<dbReference type="InterPro" id="IPR036389">
    <property type="entry name" value="RNase_III_sf"/>
</dbReference>
<dbReference type="SUPFAM" id="SSF54768">
    <property type="entry name" value="dsRNA-binding domain-like"/>
    <property type="match status" value="1"/>
</dbReference>
<accession>A0A9W8BB55</accession>
<evidence type="ECO:0000313" key="11">
    <source>
        <dbReference type="EMBL" id="KAJ1985376.1"/>
    </source>
</evidence>